<dbReference type="OrthoDB" id="8481923at2"/>
<feature type="transmembrane region" description="Helical" evidence="1">
    <location>
        <begin position="220"/>
        <end position="241"/>
    </location>
</feature>
<dbReference type="Pfam" id="PF13803">
    <property type="entry name" value="DUF4184"/>
    <property type="match status" value="1"/>
</dbReference>
<proteinExistence type="predicted"/>
<organism evidence="2 3">
    <name type="scientific">Rufibacter immobilis</name>
    <dbReference type="NCBI Taxonomy" id="1348778"/>
    <lineage>
        <taxon>Bacteria</taxon>
        <taxon>Pseudomonadati</taxon>
        <taxon>Bacteroidota</taxon>
        <taxon>Cytophagia</taxon>
        <taxon>Cytophagales</taxon>
        <taxon>Hymenobacteraceae</taxon>
        <taxon>Rufibacter</taxon>
    </lineage>
</organism>
<feature type="transmembrane region" description="Helical" evidence="1">
    <location>
        <begin position="188"/>
        <end position="208"/>
    </location>
</feature>
<evidence type="ECO:0000256" key="1">
    <source>
        <dbReference type="SAM" id="Phobius"/>
    </source>
</evidence>
<name>A0A3M9MR20_9BACT</name>
<gene>
    <name evidence="2" type="ORF">EFA69_17845</name>
</gene>
<keyword evidence="3" id="KW-1185">Reference proteome</keyword>
<keyword evidence="1" id="KW-0472">Membrane</keyword>
<dbReference type="AlphaFoldDB" id="A0A3M9MR20"/>
<protein>
    <submittedName>
        <fullName evidence="2">DUF4184 family protein</fullName>
    </submittedName>
</protein>
<dbReference type="RefSeq" id="WP_123134418.1">
    <property type="nucleotide sequence ID" value="NZ_RJJE01000017.1"/>
</dbReference>
<sequence length="247" mass="28010">MPFTFSHAAVVLPFKSVPGDKVSLTAMALGSMAPDFEFFFRMRAETDISHTLKGIYLFDIPVVLALAFLYHCWVRNAFIEHLPPFLQKKLVVYKSFDWLVYFKKNWLVVITSAFLGVVTHLLCDDFTHYYGWTANNFNLLATSYLFFGMKVPGYHLLQYLSSVVLGLYLLIDLIHLPSGKATLQWAALFRYWGLVSFITIAVFALRFLLREREMIPDDLIMTAIAAGLAGIVTASTVANVAKKRANF</sequence>
<comment type="caution">
    <text evidence="2">The sequence shown here is derived from an EMBL/GenBank/DDBJ whole genome shotgun (WGS) entry which is preliminary data.</text>
</comment>
<feature type="transmembrane region" description="Helical" evidence="1">
    <location>
        <begin position="159"/>
        <end position="176"/>
    </location>
</feature>
<feature type="transmembrane region" description="Helical" evidence="1">
    <location>
        <begin position="52"/>
        <end position="70"/>
    </location>
</feature>
<evidence type="ECO:0000313" key="2">
    <source>
        <dbReference type="EMBL" id="RNI27951.1"/>
    </source>
</evidence>
<accession>A0A3M9MR20</accession>
<feature type="transmembrane region" description="Helical" evidence="1">
    <location>
        <begin position="105"/>
        <end position="122"/>
    </location>
</feature>
<keyword evidence="1" id="KW-0812">Transmembrane</keyword>
<dbReference type="Proteomes" id="UP000271010">
    <property type="component" value="Unassembled WGS sequence"/>
</dbReference>
<reference evidence="2 3" key="1">
    <citation type="submission" date="2018-11" db="EMBL/GenBank/DDBJ databases">
        <title>Rufibacter latericius sp. nov., isolated from water in Baiyang Lake.</title>
        <authorList>
            <person name="Yang Y."/>
        </authorList>
    </citation>
    <scope>NUCLEOTIDE SEQUENCE [LARGE SCALE GENOMIC DNA]</scope>
    <source>
        <strain evidence="2 3">MCC P1</strain>
    </source>
</reference>
<dbReference type="InterPro" id="IPR025238">
    <property type="entry name" value="DUF4184"/>
</dbReference>
<dbReference type="EMBL" id="RJJE01000017">
    <property type="protein sequence ID" value="RNI27951.1"/>
    <property type="molecule type" value="Genomic_DNA"/>
</dbReference>
<evidence type="ECO:0000313" key="3">
    <source>
        <dbReference type="Proteomes" id="UP000271010"/>
    </source>
</evidence>
<keyword evidence="1" id="KW-1133">Transmembrane helix</keyword>